<dbReference type="AlphaFoldDB" id="G3H305"/>
<accession>G3H305</accession>
<dbReference type="Proteomes" id="UP000001075">
    <property type="component" value="Unassembled WGS sequence"/>
</dbReference>
<sequence length="76" mass="8856">MYYTIEEKRTTTKKQVYLSHSHTIVHPEAFGNVPSCEPRRQPAQACKWFIFKVYISGTFNKMRGNGFINLFLCVPV</sequence>
<protein>
    <submittedName>
        <fullName evidence="1">Uncharacterized protein</fullName>
    </submittedName>
</protein>
<gene>
    <name evidence="1" type="ORF">I79_004610</name>
</gene>
<evidence type="ECO:0000313" key="1">
    <source>
        <dbReference type="EMBL" id="EGV94842.1"/>
    </source>
</evidence>
<dbReference type="EMBL" id="JH000120">
    <property type="protein sequence ID" value="EGV94842.1"/>
    <property type="molecule type" value="Genomic_DNA"/>
</dbReference>
<dbReference type="InParanoid" id="G3H305"/>
<name>G3H305_CRIGR</name>
<proteinExistence type="predicted"/>
<evidence type="ECO:0000313" key="2">
    <source>
        <dbReference type="Proteomes" id="UP000001075"/>
    </source>
</evidence>
<reference evidence="2" key="1">
    <citation type="journal article" date="2011" name="Nat. Biotechnol.">
        <title>The genomic sequence of the Chinese hamster ovary (CHO)-K1 cell line.</title>
        <authorList>
            <person name="Xu X."/>
            <person name="Nagarajan H."/>
            <person name="Lewis N.E."/>
            <person name="Pan S."/>
            <person name="Cai Z."/>
            <person name="Liu X."/>
            <person name="Chen W."/>
            <person name="Xie M."/>
            <person name="Wang W."/>
            <person name="Hammond S."/>
            <person name="Andersen M.R."/>
            <person name="Neff N."/>
            <person name="Passarelli B."/>
            <person name="Koh W."/>
            <person name="Fan H.C."/>
            <person name="Wang J."/>
            <person name="Gui Y."/>
            <person name="Lee K.H."/>
            <person name="Betenbaugh M.J."/>
            <person name="Quake S.R."/>
            <person name="Famili I."/>
            <person name="Palsson B.O."/>
            <person name="Wang J."/>
        </authorList>
    </citation>
    <scope>NUCLEOTIDE SEQUENCE [LARGE SCALE GENOMIC DNA]</scope>
    <source>
        <strain evidence="2">CHO K1 cell line</strain>
    </source>
</reference>
<organism evidence="1 2">
    <name type="scientific">Cricetulus griseus</name>
    <name type="common">Chinese hamster</name>
    <name type="synonym">Cricetulus barabensis griseus</name>
    <dbReference type="NCBI Taxonomy" id="10029"/>
    <lineage>
        <taxon>Eukaryota</taxon>
        <taxon>Metazoa</taxon>
        <taxon>Chordata</taxon>
        <taxon>Craniata</taxon>
        <taxon>Vertebrata</taxon>
        <taxon>Euteleostomi</taxon>
        <taxon>Mammalia</taxon>
        <taxon>Eutheria</taxon>
        <taxon>Euarchontoglires</taxon>
        <taxon>Glires</taxon>
        <taxon>Rodentia</taxon>
        <taxon>Myomorpha</taxon>
        <taxon>Muroidea</taxon>
        <taxon>Cricetidae</taxon>
        <taxon>Cricetinae</taxon>
        <taxon>Cricetulus</taxon>
    </lineage>
</organism>